<keyword evidence="6 14" id="KW-0732">Signal</keyword>
<dbReference type="CTD" id="40245"/>
<evidence type="ECO:0000256" key="9">
    <source>
        <dbReference type="ARBA" id="ARBA00022989"/>
    </source>
</evidence>
<dbReference type="Gene3D" id="3.80.10.10">
    <property type="entry name" value="Ribonuclease Inhibitor"/>
    <property type="match status" value="4"/>
</dbReference>
<dbReference type="InterPro" id="IPR000157">
    <property type="entry name" value="TIR_dom"/>
</dbReference>
<dbReference type="SUPFAM" id="SSF52047">
    <property type="entry name" value="RNI-like"/>
    <property type="match status" value="1"/>
</dbReference>
<keyword evidence="11" id="KW-0675">Receptor</keyword>
<evidence type="ECO:0000256" key="3">
    <source>
        <dbReference type="ARBA" id="ARBA00022588"/>
    </source>
</evidence>
<evidence type="ECO:0000256" key="13">
    <source>
        <dbReference type="SAM" id="Phobius"/>
    </source>
</evidence>
<dbReference type="PROSITE" id="PS50104">
    <property type="entry name" value="TIR"/>
    <property type="match status" value="1"/>
</dbReference>
<dbReference type="PANTHER" id="PTHR24365">
    <property type="entry name" value="TOLL-LIKE RECEPTOR"/>
    <property type="match status" value="1"/>
</dbReference>
<feature type="transmembrane region" description="Helical" evidence="13">
    <location>
        <begin position="722"/>
        <end position="744"/>
    </location>
</feature>
<evidence type="ECO:0000256" key="11">
    <source>
        <dbReference type="ARBA" id="ARBA00023170"/>
    </source>
</evidence>
<feature type="signal peptide" evidence="14">
    <location>
        <begin position="1"/>
        <end position="24"/>
    </location>
</feature>
<keyword evidence="9 13" id="KW-1133">Transmembrane helix</keyword>
<dbReference type="RefSeq" id="XP_034105904.1">
    <property type="nucleotide sequence ID" value="XM_034250013.2"/>
</dbReference>
<dbReference type="AlphaFoldDB" id="A0A6P8WVA1"/>
<dbReference type="FunFam" id="3.40.50.10140:FF:000001">
    <property type="entry name" value="Toll-like receptor 2"/>
    <property type="match status" value="1"/>
</dbReference>
<evidence type="ECO:0000256" key="4">
    <source>
        <dbReference type="ARBA" id="ARBA00022614"/>
    </source>
</evidence>
<dbReference type="GO" id="GO:0038023">
    <property type="term" value="F:signaling receptor activity"/>
    <property type="evidence" value="ECO:0007669"/>
    <property type="project" value="TreeGrafter"/>
</dbReference>
<dbReference type="Pfam" id="PF13855">
    <property type="entry name" value="LRR_8"/>
    <property type="match status" value="3"/>
</dbReference>
<organism evidence="16 17">
    <name type="scientific">Drosophila albomicans</name>
    <name type="common">Fruit fly</name>
    <dbReference type="NCBI Taxonomy" id="7291"/>
    <lineage>
        <taxon>Eukaryota</taxon>
        <taxon>Metazoa</taxon>
        <taxon>Ecdysozoa</taxon>
        <taxon>Arthropoda</taxon>
        <taxon>Hexapoda</taxon>
        <taxon>Insecta</taxon>
        <taxon>Pterygota</taxon>
        <taxon>Neoptera</taxon>
        <taxon>Endopterygota</taxon>
        <taxon>Diptera</taxon>
        <taxon>Brachycera</taxon>
        <taxon>Muscomorpha</taxon>
        <taxon>Ephydroidea</taxon>
        <taxon>Drosophilidae</taxon>
        <taxon>Drosophila</taxon>
    </lineage>
</organism>
<feature type="chain" id="PRO_5027970499" evidence="14">
    <location>
        <begin position="25"/>
        <end position="940"/>
    </location>
</feature>
<dbReference type="PROSITE" id="PS51450">
    <property type="entry name" value="LRR"/>
    <property type="match status" value="1"/>
</dbReference>
<keyword evidence="7" id="KW-0677">Repeat</keyword>
<dbReference type="SMART" id="SM00255">
    <property type="entry name" value="TIR"/>
    <property type="match status" value="1"/>
</dbReference>
<dbReference type="SMART" id="SM00369">
    <property type="entry name" value="LRR_TYP"/>
    <property type="match status" value="7"/>
</dbReference>
<evidence type="ECO:0000256" key="6">
    <source>
        <dbReference type="ARBA" id="ARBA00022729"/>
    </source>
</evidence>
<keyword evidence="8" id="KW-0391">Immunity</keyword>
<evidence type="ECO:0000256" key="14">
    <source>
        <dbReference type="SAM" id="SignalP"/>
    </source>
</evidence>
<sequence>MYIQVKILIFLLILCESQLTISTAQTIDEESNDSIEITANESEDWPNHIGRHLKESYRLKESLSAAIQSLSQDIDDEIDNTDNPLGETNLKSLFVKYDTDDGNTCLLDSIKQDILWWVYPNGTLRTTNARFSTHRYLDLSHGNISKDLDLLFKSKFGGRLNFSKVQAFSAAYNNLNAAPYITLSSMKGSLKYLSLQGNQFSAINADAEAIERFLQDTQIKPNNEMHNKCREELLANGNIDLYDRMCLQLEYNKDTDTPNTQDFIYEDHIRKLQIMHRLFGYSKESIAWAKFPNMPQLLELDVSNCSIEYLTREAFRNVTNLRKLFISNNKIMTLEADTFYHIQGLQYLDLSFTNVLNYNYQFSMPTLEVILNLVYGLKIYQTVFKMLPELVYLDLSHSKITRNSAVAFTHLGSKLKYLSLCYTSFPMVSNGLFKNTALEGLDLSGNSFVSYNIVDDAFDGIGDTLKCLYFEHSNLGDLSWSKPLRNLLVLGLAGNNINALSSDVFESLVSLKVLDLSSNHIGNWYKSVFRNNSSLRVLNLRSNNINMLSTEMLKDFENLEYLSLGDNNFICNCMLREVVEVAANNNKQANCSYEVLEDSARDLLFNRTNWSQLSKLFYKQFERDFWDSRIIPLLTDSYKNIKEFKQLNKIRKLHFVTSDLKTRTCPSSTTKTFNDTSLKFQLLDYEATNYWCFNETDQIQVDQLNCQVRAMADLELQIHNTVMIITAVIGSILGASILGFIIYLKRWHIHYYYASLKSAALLSRASKESLDKFHHLTEHDPNMVYDIFISYCQNDRPWVLEELLPNVEKSGDISICLHERDFQIGVTILDNIISCMDRSRSLMLLISSKFLLSHWCQFEMYLAQHRIFEVSKEHLILVFLEDIPRRKRPKTLQYLMDIKTYIKWPSKAGKQPSTEERKLFWKRLRKSLEYIGIGTKDSKA</sequence>
<keyword evidence="5 13" id="KW-0812">Transmembrane</keyword>
<comment type="similarity">
    <text evidence="2">Belongs to the Toll-like receptor family.</text>
</comment>
<dbReference type="GO" id="GO:0005886">
    <property type="term" value="C:plasma membrane"/>
    <property type="evidence" value="ECO:0007669"/>
    <property type="project" value="TreeGrafter"/>
</dbReference>
<feature type="domain" description="TIR" evidence="15">
    <location>
        <begin position="783"/>
        <end position="928"/>
    </location>
</feature>
<evidence type="ECO:0000256" key="7">
    <source>
        <dbReference type="ARBA" id="ARBA00022737"/>
    </source>
</evidence>
<evidence type="ECO:0000313" key="17">
    <source>
        <dbReference type="RefSeq" id="XP_034105904.1"/>
    </source>
</evidence>
<keyword evidence="3" id="KW-0399">Innate immunity</keyword>
<keyword evidence="16" id="KW-1185">Reference proteome</keyword>
<dbReference type="PANTHER" id="PTHR24365:SF530">
    <property type="entry name" value="MSTPROX-RELATED"/>
    <property type="match status" value="1"/>
</dbReference>
<protein>
    <submittedName>
        <fullName evidence="17">Toll-like receptor 6 isoform X1</fullName>
    </submittedName>
</protein>
<evidence type="ECO:0000256" key="5">
    <source>
        <dbReference type="ARBA" id="ARBA00022692"/>
    </source>
</evidence>
<evidence type="ECO:0000313" key="16">
    <source>
        <dbReference type="Proteomes" id="UP000515160"/>
    </source>
</evidence>
<dbReference type="GO" id="GO:0007165">
    <property type="term" value="P:signal transduction"/>
    <property type="evidence" value="ECO:0007669"/>
    <property type="project" value="InterPro"/>
</dbReference>
<dbReference type="Gene3D" id="3.40.50.10140">
    <property type="entry name" value="Toll/interleukin-1 receptor homology (TIR) domain"/>
    <property type="match status" value="1"/>
</dbReference>
<dbReference type="InterPro" id="IPR003591">
    <property type="entry name" value="Leu-rich_rpt_typical-subtyp"/>
</dbReference>
<dbReference type="Proteomes" id="UP000515160">
    <property type="component" value="Chromosome 3"/>
</dbReference>
<keyword evidence="4" id="KW-0433">Leucine-rich repeat</keyword>
<dbReference type="InterPro" id="IPR001611">
    <property type="entry name" value="Leu-rich_rpt"/>
</dbReference>
<keyword evidence="10 13" id="KW-0472">Membrane</keyword>
<evidence type="ECO:0000256" key="1">
    <source>
        <dbReference type="ARBA" id="ARBA00004479"/>
    </source>
</evidence>
<gene>
    <name evidence="17" type="primary">LOC117569024</name>
</gene>
<dbReference type="SUPFAM" id="SSF52200">
    <property type="entry name" value="Toll/Interleukin receptor TIR domain"/>
    <property type="match status" value="1"/>
</dbReference>
<dbReference type="InterPro" id="IPR032675">
    <property type="entry name" value="LRR_dom_sf"/>
</dbReference>
<evidence type="ECO:0000256" key="8">
    <source>
        <dbReference type="ARBA" id="ARBA00022859"/>
    </source>
</evidence>
<dbReference type="OrthoDB" id="1081807at2759"/>
<dbReference type="InterPro" id="IPR035897">
    <property type="entry name" value="Toll_tir_struct_dom_sf"/>
</dbReference>
<dbReference type="GeneID" id="117569024"/>
<evidence type="ECO:0000256" key="2">
    <source>
        <dbReference type="ARBA" id="ARBA00009634"/>
    </source>
</evidence>
<comment type="subcellular location">
    <subcellularLocation>
        <location evidence="1">Membrane</location>
        <topology evidence="1">Single-pass type I membrane protein</topology>
    </subcellularLocation>
</comment>
<dbReference type="Pfam" id="PF01582">
    <property type="entry name" value="TIR"/>
    <property type="match status" value="1"/>
</dbReference>
<keyword evidence="12" id="KW-0325">Glycoprotein</keyword>
<evidence type="ECO:0000259" key="15">
    <source>
        <dbReference type="PROSITE" id="PS50104"/>
    </source>
</evidence>
<dbReference type="GO" id="GO:0045087">
    <property type="term" value="P:innate immune response"/>
    <property type="evidence" value="ECO:0007669"/>
    <property type="project" value="UniProtKB-KW"/>
</dbReference>
<evidence type="ECO:0000256" key="10">
    <source>
        <dbReference type="ARBA" id="ARBA00023136"/>
    </source>
</evidence>
<proteinExistence type="inferred from homology"/>
<name>A0A6P8WVA1_DROAB</name>
<reference evidence="17" key="1">
    <citation type="submission" date="2025-08" db="UniProtKB">
        <authorList>
            <consortium name="RefSeq"/>
        </authorList>
    </citation>
    <scope>IDENTIFICATION</scope>
    <source>
        <strain evidence="17">15112-1751.03</strain>
        <tissue evidence="17">Whole Adult</tissue>
    </source>
</reference>
<evidence type="ECO:0000256" key="12">
    <source>
        <dbReference type="ARBA" id="ARBA00023180"/>
    </source>
</evidence>
<accession>A0A6P8WVA1</accession>